<protein>
    <submittedName>
        <fullName evidence="1">Transcriptional corepressor LEUNIG-like isoform X1</fullName>
    </submittedName>
</protein>
<dbReference type="PROSITE" id="PS50896">
    <property type="entry name" value="LISH"/>
    <property type="match status" value="1"/>
</dbReference>
<evidence type="ECO:0000313" key="2">
    <source>
        <dbReference type="Proteomes" id="UP000594638"/>
    </source>
</evidence>
<dbReference type="AlphaFoldDB" id="A0A8S0TMH1"/>
<evidence type="ECO:0000313" key="1">
    <source>
        <dbReference type="EMBL" id="CAA3007138.1"/>
    </source>
</evidence>
<comment type="caution">
    <text evidence="1">The sequence shown here is derived from an EMBL/GenBank/DDBJ whole genome shotgun (WGS) entry which is preliminary data.</text>
</comment>
<proteinExistence type="predicted"/>
<dbReference type="Gramene" id="OE9A098172T1">
    <property type="protein sequence ID" value="OE9A098172C1"/>
    <property type="gene ID" value="OE9A098172"/>
</dbReference>
<dbReference type="Proteomes" id="UP000594638">
    <property type="component" value="Unassembled WGS sequence"/>
</dbReference>
<dbReference type="GO" id="GO:0003714">
    <property type="term" value="F:transcription corepressor activity"/>
    <property type="evidence" value="ECO:0007669"/>
    <property type="project" value="InterPro"/>
</dbReference>
<dbReference type="PANTHER" id="PTHR44376:SF8">
    <property type="entry name" value="TRANSCRIPTIONAL COREPRESSOR LEUNIG-LIKE"/>
    <property type="match status" value="1"/>
</dbReference>
<accession>A0A8S0TMH1</accession>
<keyword evidence="2" id="KW-1185">Reference proteome</keyword>
<reference evidence="1 2" key="1">
    <citation type="submission" date="2019-12" db="EMBL/GenBank/DDBJ databases">
        <authorList>
            <person name="Alioto T."/>
            <person name="Alioto T."/>
            <person name="Gomez Garrido J."/>
        </authorList>
    </citation>
    <scope>NUCLEOTIDE SEQUENCE [LARGE SCALE GENOMIC DNA]</scope>
</reference>
<sequence>MDDWDAQKMLDLYILDYMARNNMHTSAENFAREAGVILDDVEINPPEGFLTDWWSLFWDMYCNSVEAPGRHETLEASSFKETTRNVNPTMLRPEFRHMLNICPEIQRSDPKILQGFGLSWTAPRPDMINLLHGISPEMNQNALLQRASPGMNQDEFGQFPIGQGFNMNHGQPMPNFISGTVGEQELPRFPSMNSMSNSQLPNIAQLAQMLPSSSNFSSLEQQISMKHQLEVDGAGKSPNKYKIIDPSNGTPEPKIEPSHIGLSTFWFDIFGNVQGIHFDGTRDHPE</sequence>
<dbReference type="SMART" id="SM00667">
    <property type="entry name" value="LisH"/>
    <property type="match status" value="1"/>
</dbReference>
<dbReference type="EMBL" id="CACTIH010007269">
    <property type="protein sequence ID" value="CAA3007138.1"/>
    <property type="molecule type" value="Genomic_DNA"/>
</dbReference>
<dbReference type="InterPro" id="IPR044716">
    <property type="entry name" value="LEUNIG-like"/>
</dbReference>
<dbReference type="PANTHER" id="PTHR44376">
    <property type="entry name" value="TRANSCRIPTIONAL REGULATOR OF FILAMENTOUS GROWTH FLO8"/>
    <property type="match status" value="1"/>
</dbReference>
<gene>
    <name evidence="1" type="ORF">OLEA9_A098172</name>
</gene>
<dbReference type="OrthoDB" id="909062at2759"/>
<dbReference type="InterPro" id="IPR006594">
    <property type="entry name" value="LisH"/>
</dbReference>
<organism evidence="1 2">
    <name type="scientific">Olea europaea subsp. europaea</name>
    <dbReference type="NCBI Taxonomy" id="158383"/>
    <lineage>
        <taxon>Eukaryota</taxon>
        <taxon>Viridiplantae</taxon>
        <taxon>Streptophyta</taxon>
        <taxon>Embryophyta</taxon>
        <taxon>Tracheophyta</taxon>
        <taxon>Spermatophyta</taxon>
        <taxon>Magnoliopsida</taxon>
        <taxon>eudicotyledons</taxon>
        <taxon>Gunneridae</taxon>
        <taxon>Pentapetalae</taxon>
        <taxon>asterids</taxon>
        <taxon>lamiids</taxon>
        <taxon>Lamiales</taxon>
        <taxon>Oleaceae</taxon>
        <taxon>Oleeae</taxon>
        <taxon>Olea</taxon>
    </lineage>
</organism>
<name>A0A8S0TMH1_OLEEU</name>